<dbReference type="Gene3D" id="3.20.20.190">
    <property type="entry name" value="Phosphatidylinositol (PI) phosphodiesterase"/>
    <property type="match status" value="1"/>
</dbReference>
<evidence type="ECO:0000313" key="4">
    <source>
        <dbReference type="Proteomes" id="UP000198406"/>
    </source>
</evidence>
<protein>
    <recommendedName>
        <fullName evidence="2">GP-PDE domain-containing protein</fullName>
    </recommendedName>
</protein>
<dbReference type="AlphaFoldDB" id="A0A1Z5JYM0"/>
<dbReference type="InParanoid" id="A0A1Z5JYM0"/>
<dbReference type="PROSITE" id="PS50007">
    <property type="entry name" value="PIPLC_X_DOMAIN"/>
    <property type="match status" value="1"/>
</dbReference>
<organism evidence="3 4">
    <name type="scientific">Fistulifera solaris</name>
    <name type="common">Oleaginous diatom</name>
    <dbReference type="NCBI Taxonomy" id="1519565"/>
    <lineage>
        <taxon>Eukaryota</taxon>
        <taxon>Sar</taxon>
        <taxon>Stramenopiles</taxon>
        <taxon>Ochrophyta</taxon>
        <taxon>Bacillariophyta</taxon>
        <taxon>Bacillariophyceae</taxon>
        <taxon>Bacillariophycidae</taxon>
        <taxon>Naviculales</taxon>
        <taxon>Naviculaceae</taxon>
        <taxon>Fistulifera</taxon>
    </lineage>
</organism>
<dbReference type="InterPro" id="IPR030395">
    <property type="entry name" value="GP_PDE_dom"/>
</dbReference>
<keyword evidence="4" id="KW-1185">Reference proteome</keyword>
<dbReference type="PANTHER" id="PTHR46211">
    <property type="entry name" value="GLYCEROPHOSPHORYL DIESTER PHOSPHODIESTERASE"/>
    <property type="match status" value="1"/>
</dbReference>
<dbReference type="GO" id="GO:0006629">
    <property type="term" value="P:lipid metabolic process"/>
    <property type="evidence" value="ECO:0007669"/>
    <property type="project" value="InterPro"/>
</dbReference>
<evidence type="ECO:0000313" key="3">
    <source>
        <dbReference type="EMBL" id="GAX19133.1"/>
    </source>
</evidence>
<dbReference type="GO" id="GO:0008081">
    <property type="term" value="F:phosphoric diester hydrolase activity"/>
    <property type="evidence" value="ECO:0007669"/>
    <property type="project" value="InterPro"/>
</dbReference>
<comment type="caution">
    <text evidence="3">The sequence shown here is derived from an EMBL/GenBank/DDBJ whole genome shotgun (WGS) entry which is preliminary data.</text>
</comment>
<proteinExistence type="predicted"/>
<evidence type="ECO:0000259" key="2">
    <source>
        <dbReference type="PROSITE" id="PS51704"/>
    </source>
</evidence>
<dbReference type="SUPFAM" id="SSF51695">
    <property type="entry name" value="PLC-like phosphodiesterases"/>
    <property type="match status" value="1"/>
</dbReference>
<feature type="compositionally biased region" description="Basic and acidic residues" evidence="1">
    <location>
        <begin position="71"/>
        <end position="88"/>
    </location>
</feature>
<reference evidence="3 4" key="1">
    <citation type="journal article" date="2015" name="Plant Cell">
        <title>Oil accumulation by the oleaginous diatom Fistulifera solaris as revealed by the genome and transcriptome.</title>
        <authorList>
            <person name="Tanaka T."/>
            <person name="Maeda Y."/>
            <person name="Veluchamy A."/>
            <person name="Tanaka M."/>
            <person name="Abida H."/>
            <person name="Marechal E."/>
            <person name="Bowler C."/>
            <person name="Muto M."/>
            <person name="Sunaga Y."/>
            <person name="Tanaka M."/>
            <person name="Yoshino T."/>
            <person name="Taniguchi T."/>
            <person name="Fukuda Y."/>
            <person name="Nemoto M."/>
            <person name="Matsumoto M."/>
            <person name="Wong P.S."/>
            <person name="Aburatani S."/>
            <person name="Fujibuchi W."/>
        </authorList>
    </citation>
    <scope>NUCLEOTIDE SEQUENCE [LARGE SCALE GENOMIC DNA]</scope>
    <source>
        <strain evidence="3 4">JPCC DA0580</strain>
    </source>
</reference>
<dbReference type="EMBL" id="BDSP01000134">
    <property type="protein sequence ID" value="GAX19133.1"/>
    <property type="molecule type" value="Genomic_DNA"/>
</dbReference>
<feature type="domain" description="GP-PDE" evidence="2">
    <location>
        <begin position="120"/>
        <end position="393"/>
    </location>
</feature>
<dbReference type="PANTHER" id="PTHR46211:SF1">
    <property type="entry name" value="GLYCEROPHOSPHODIESTER PHOSPHODIESTERASE, CYTOPLASMIC"/>
    <property type="match status" value="1"/>
</dbReference>
<name>A0A1Z5JYM0_FISSO</name>
<sequence>MRLSLNETRREFFPFRSFWSISRILICFQCVIPSSSFLLTRPAFSPTIQLYAEKLPQISDSKNATSVTASDRSRTINDDNTESSRDVASHVTVTPTIPELYSLRHALQVQENVVSRRNEQRVVGHRGALYDALENTREAFLRCVDLGCDGVELDVFALRDEESDDPVVVVFHGGGSDQIPGDLSDYCLGQQGVSILDLSYQQSQKLVFNPNHPEFACQRYLIEKARIPTLEEVLLDLKGTALQVKIELKGHGTVEPTLALVERLRMENQCAYSCFDHEQIRKLRQLRPERDMYPTAALFDRDLPDDFIEIANNCGATEIHLQYDTCTVERINAIRQAGMRSMAWFRGPVGMAEDVKTRYLDVGNEDDRCYEAVLDTGVDELCVNKPDILINILHRRRQATTA</sequence>
<feature type="region of interest" description="Disordered" evidence="1">
    <location>
        <begin position="62"/>
        <end position="89"/>
    </location>
</feature>
<dbReference type="InterPro" id="IPR017946">
    <property type="entry name" value="PLC-like_Pdiesterase_TIM-brl"/>
</dbReference>
<dbReference type="PROSITE" id="PS51704">
    <property type="entry name" value="GP_PDE"/>
    <property type="match status" value="1"/>
</dbReference>
<dbReference type="Proteomes" id="UP000198406">
    <property type="component" value="Unassembled WGS sequence"/>
</dbReference>
<dbReference type="OrthoDB" id="197419at2759"/>
<evidence type="ECO:0000256" key="1">
    <source>
        <dbReference type="SAM" id="MobiDB-lite"/>
    </source>
</evidence>
<dbReference type="Pfam" id="PF03009">
    <property type="entry name" value="GDPD"/>
    <property type="match status" value="1"/>
</dbReference>
<gene>
    <name evidence="3" type="ORF">FisN_3Lu078</name>
</gene>
<accession>A0A1Z5JYM0</accession>